<protein>
    <recommendedName>
        <fullName evidence="3">histidine kinase</fullName>
        <ecNumber evidence="3">2.7.13.3</ecNumber>
    </recommendedName>
</protein>
<dbReference type="InterPro" id="IPR036097">
    <property type="entry name" value="HisK_dim/P_sf"/>
</dbReference>
<dbReference type="InterPro" id="IPR004358">
    <property type="entry name" value="Sig_transdc_His_kin-like_C"/>
</dbReference>
<keyword evidence="10" id="KW-0472">Membrane</keyword>
<evidence type="ECO:0000256" key="2">
    <source>
        <dbReference type="ARBA" id="ARBA00004370"/>
    </source>
</evidence>
<dbReference type="PROSITE" id="PS50885">
    <property type="entry name" value="HAMP"/>
    <property type="match status" value="1"/>
</dbReference>
<dbReference type="PANTHER" id="PTHR43065:SF10">
    <property type="entry name" value="PEROXIDE STRESS-ACTIVATED HISTIDINE KINASE MAK3"/>
    <property type="match status" value="1"/>
</dbReference>
<proteinExistence type="predicted"/>
<dbReference type="SMART" id="SM00387">
    <property type="entry name" value="HATPase_c"/>
    <property type="match status" value="1"/>
</dbReference>
<dbReference type="AlphaFoldDB" id="A0A5R8KIY1"/>
<keyword evidence="10" id="KW-1133">Transmembrane helix</keyword>
<dbReference type="Gene3D" id="6.10.340.10">
    <property type="match status" value="1"/>
</dbReference>
<evidence type="ECO:0000256" key="8">
    <source>
        <dbReference type="ARBA" id="ARBA00022840"/>
    </source>
</evidence>
<dbReference type="Gene3D" id="1.10.287.130">
    <property type="match status" value="1"/>
</dbReference>
<name>A0A5R8KIY1_9BACT</name>
<dbReference type="InterPro" id="IPR003660">
    <property type="entry name" value="HAMP_dom"/>
</dbReference>
<dbReference type="Pfam" id="PF02518">
    <property type="entry name" value="HATPase_c"/>
    <property type="match status" value="1"/>
</dbReference>
<dbReference type="PROSITE" id="PS50109">
    <property type="entry name" value="HIS_KIN"/>
    <property type="match status" value="1"/>
</dbReference>
<sequence>MSIVSFQIMDKKHSQVSLPWIKFIRSTRSQNTFMPLPRLPWRISLPFFAFVLTGTIALVVWMGWNLTREDRAQFEKLARTNASFLSRMNLPASDRMARQLTEVLGIQVHFRSNGNLVPQPLWLSSTPNLATIPADANCHRSGSMEAVAVPLPSGHDLFITRPAFTAWRSVMQPRTYAILAAFWCVALLLAWLITRGLVRPLQNLASQLPAIETADPLHLPEASRHDEIGDLARAFLRTNQALKHERQQREQAEKLAVLGRMTAALAHEIQNPVSAIKMHAQLAALDANLPAAHLINTEADRISDLVNQWLFLSKPDPPVKSAVNLQTLLQQSLQSHASQTQHSQITIDLDLPTDLIVEADQRRLLQVFNNLINNAIQSMPQGGTLTITGIHQSTSHQTTLTFTDTGGGFSPAALERHAEFFFSEKEGGMGIGLSVVSEILKAHHGTLTITNRTPPAQGASVTISLPA</sequence>
<comment type="caution">
    <text evidence="13">The sequence shown here is derived from an EMBL/GenBank/DDBJ whole genome shotgun (WGS) entry which is preliminary data.</text>
</comment>
<dbReference type="OrthoDB" id="9815750at2"/>
<dbReference type="InterPro" id="IPR003594">
    <property type="entry name" value="HATPase_dom"/>
</dbReference>
<evidence type="ECO:0000259" key="12">
    <source>
        <dbReference type="PROSITE" id="PS50885"/>
    </source>
</evidence>
<dbReference type="GO" id="GO:0005524">
    <property type="term" value="F:ATP binding"/>
    <property type="evidence" value="ECO:0007669"/>
    <property type="project" value="UniProtKB-KW"/>
</dbReference>
<feature type="domain" description="Histidine kinase" evidence="11">
    <location>
        <begin position="264"/>
        <end position="467"/>
    </location>
</feature>
<dbReference type="GO" id="GO:0016020">
    <property type="term" value="C:membrane"/>
    <property type="evidence" value="ECO:0007669"/>
    <property type="project" value="UniProtKB-SubCell"/>
</dbReference>
<keyword evidence="10" id="KW-0812">Transmembrane</keyword>
<comment type="subcellular location">
    <subcellularLocation>
        <location evidence="2">Membrane</location>
    </subcellularLocation>
</comment>
<keyword evidence="7 13" id="KW-0418">Kinase</keyword>
<organism evidence="13 14">
    <name type="scientific">Phragmitibacter flavus</name>
    <dbReference type="NCBI Taxonomy" id="2576071"/>
    <lineage>
        <taxon>Bacteria</taxon>
        <taxon>Pseudomonadati</taxon>
        <taxon>Verrucomicrobiota</taxon>
        <taxon>Verrucomicrobiia</taxon>
        <taxon>Verrucomicrobiales</taxon>
        <taxon>Verrucomicrobiaceae</taxon>
        <taxon>Phragmitibacter</taxon>
    </lineage>
</organism>
<dbReference type="Gene3D" id="3.30.565.10">
    <property type="entry name" value="Histidine kinase-like ATPase, C-terminal domain"/>
    <property type="match status" value="1"/>
</dbReference>
<evidence type="ECO:0000256" key="7">
    <source>
        <dbReference type="ARBA" id="ARBA00022777"/>
    </source>
</evidence>
<dbReference type="EMBL" id="VAUV01000002">
    <property type="protein sequence ID" value="TLD72288.1"/>
    <property type="molecule type" value="Genomic_DNA"/>
</dbReference>
<dbReference type="PRINTS" id="PR00344">
    <property type="entry name" value="BCTRLSENSOR"/>
</dbReference>
<dbReference type="GO" id="GO:0000155">
    <property type="term" value="F:phosphorelay sensor kinase activity"/>
    <property type="evidence" value="ECO:0007669"/>
    <property type="project" value="InterPro"/>
</dbReference>
<evidence type="ECO:0000259" key="11">
    <source>
        <dbReference type="PROSITE" id="PS50109"/>
    </source>
</evidence>
<evidence type="ECO:0000256" key="9">
    <source>
        <dbReference type="ARBA" id="ARBA00023012"/>
    </source>
</evidence>
<dbReference type="InterPro" id="IPR036890">
    <property type="entry name" value="HATPase_C_sf"/>
</dbReference>
<keyword evidence="4" id="KW-0597">Phosphoprotein</keyword>
<keyword evidence="9" id="KW-0902">Two-component regulatory system</keyword>
<dbReference type="PANTHER" id="PTHR43065">
    <property type="entry name" value="SENSOR HISTIDINE KINASE"/>
    <property type="match status" value="1"/>
</dbReference>
<gene>
    <name evidence="13" type="ORF">FEM03_02730</name>
</gene>
<dbReference type="InterPro" id="IPR003661">
    <property type="entry name" value="HisK_dim/P_dom"/>
</dbReference>
<evidence type="ECO:0000313" key="13">
    <source>
        <dbReference type="EMBL" id="TLD72288.1"/>
    </source>
</evidence>
<dbReference type="SUPFAM" id="SSF55874">
    <property type="entry name" value="ATPase domain of HSP90 chaperone/DNA topoisomerase II/histidine kinase"/>
    <property type="match status" value="1"/>
</dbReference>
<dbReference type="CDD" id="cd00075">
    <property type="entry name" value="HATPase"/>
    <property type="match status" value="1"/>
</dbReference>
<keyword evidence="8" id="KW-0067">ATP-binding</keyword>
<dbReference type="Proteomes" id="UP000306196">
    <property type="component" value="Unassembled WGS sequence"/>
</dbReference>
<evidence type="ECO:0000256" key="4">
    <source>
        <dbReference type="ARBA" id="ARBA00022553"/>
    </source>
</evidence>
<keyword evidence="14" id="KW-1185">Reference proteome</keyword>
<comment type="catalytic activity">
    <reaction evidence="1">
        <text>ATP + protein L-histidine = ADP + protein N-phospho-L-histidine.</text>
        <dbReference type="EC" id="2.7.13.3"/>
    </reaction>
</comment>
<keyword evidence="5" id="KW-0808">Transferase</keyword>
<accession>A0A5R8KIY1</accession>
<feature type="transmembrane region" description="Helical" evidence="10">
    <location>
        <begin position="43"/>
        <end position="64"/>
    </location>
</feature>
<dbReference type="InterPro" id="IPR005467">
    <property type="entry name" value="His_kinase_dom"/>
</dbReference>
<evidence type="ECO:0000313" key="14">
    <source>
        <dbReference type="Proteomes" id="UP000306196"/>
    </source>
</evidence>
<evidence type="ECO:0000256" key="10">
    <source>
        <dbReference type="SAM" id="Phobius"/>
    </source>
</evidence>
<evidence type="ECO:0000256" key="5">
    <source>
        <dbReference type="ARBA" id="ARBA00022679"/>
    </source>
</evidence>
<dbReference type="SMART" id="SM00304">
    <property type="entry name" value="HAMP"/>
    <property type="match status" value="1"/>
</dbReference>
<keyword evidence="6" id="KW-0547">Nucleotide-binding</keyword>
<evidence type="ECO:0000256" key="6">
    <source>
        <dbReference type="ARBA" id="ARBA00022741"/>
    </source>
</evidence>
<evidence type="ECO:0000256" key="1">
    <source>
        <dbReference type="ARBA" id="ARBA00000085"/>
    </source>
</evidence>
<dbReference type="Pfam" id="PF00512">
    <property type="entry name" value="HisKA"/>
    <property type="match status" value="1"/>
</dbReference>
<reference evidence="13 14" key="1">
    <citation type="submission" date="2019-05" db="EMBL/GenBank/DDBJ databases">
        <title>Verrucobacter flavum gen. nov., sp. nov. a new member of the family Verrucomicrobiaceae.</title>
        <authorList>
            <person name="Szuroczki S."/>
            <person name="Abbaszade G."/>
            <person name="Szabo A."/>
            <person name="Felfoldi T."/>
            <person name="Schumann P."/>
            <person name="Boka K."/>
            <person name="Keki Z."/>
            <person name="Toumi M."/>
            <person name="Toth E."/>
        </authorList>
    </citation>
    <scope>NUCLEOTIDE SEQUENCE [LARGE SCALE GENOMIC DNA]</scope>
    <source>
        <strain evidence="13 14">MG-N-17</strain>
    </source>
</reference>
<feature type="transmembrane region" description="Helical" evidence="10">
    <location>
        <begin position="176"/>
        <end position="194"/>
    </location>
</feature>
<evidence type="ECO:0000256" key="3">
    <source>
        <dbReference type="ARBA" id="ARBA00012438"/>
    </source>
</evidence>
<dbReference type="CDD" id="cd06225">
    <property type="entry name" value="HAMP"/>
    <property type="match status" value="1"/>
</dbReference>
<dbReference type="SUPFAM" id="SSF47384">
    <property type="entry name" value="Homodimeric domain of signal transducing histidine kinase"/>
    <property type="match status" value="1"/>
</dbReference>
<feature type="domain" description="HAMP" evidence="12">
    <location>
        <begin position="195"/>
        <end position="247"/>
    </location>
</feature>
<dbReference type="CDD" id="cd00082">
    <property type="entry name" value="HisKA"/>
    <property type="match status" value="1"/>
</dbReference>
<dbReference type="SMART" id="SM00388">
    <property type="entry name" value="HisKA"/>
    <property type="match status" value="1"/>
</dbReference>
<dbReference type="EC" id="2.7.13.3" evidence="3"/>